<keyword evidence="2" id="KW-1133">Transmembrane helix</keyword>
<sequence length="203" mass="22795">MAERIMDSLPGDEESRPLARSPRGPDRRRRRTLPWDALFTPARRRRHRRLSDQGPYAFVDRYDPVLGVLILLLLALTLTDGVLTMILIDLFCEEANPVMAVLIEHGPMAFVLGKYLMTAVGLPVLLVFQHHRMFGTRFRVRHLFPAFVALYLLLIVYQIHLLRLTSQLLHAQSAADLAAAEVMTAAEAMAEAAATAMAQDGRP</sequence>
<dbReference type="Pfam" id="PF18902">
    <property type="entry name" value="DUF5658"/>
    <property type="match status" value="1"/>
</dbReference>
<evidence type="ECO:0000313" key="4">
    <source>
        <dbReference type="EMBL" id="RUL84185.1"/>
    </source>
</evidence>
<reference evidence="4 5" key="2">
    <citation type="submission" date="2019-01" db="EMBL/GenBank/DDBJ databases">
        <title>Tautonia sociabilis, a novel thermotolerant planctomycete of Isosphaeraceae family, isolated from a 4000 m deep subterranean habitat.</title>
        <authorList>
            <person name="Kovaleva O.L."/>
            <person name="Elcheninov A.G."/>
            <person name="Van Heerden E."/>
            <person name="Toshchakov S.V."/>
            <person name="Novikov A."/>
            <person name="Bonch-Osmolovskaya E.A."/>
            <person name="Kublanov I.V."/>
        </authorList>
    </citation>
    <scope>NUCLEOTIDE SEQUENCE [LARGE SCALE GENOMIC DNA]</scope>
    <source>
        <strain evidence="4 5">GM2012</strain>
    </source>
</reference>
<evidence type="ECO:0000313" key="5">
    <source>
        <dbReference type="Proteomes" id="UP000280296"/>
    </source>
</evidence>
<comment type="caution">
    <text evidence="4">The sequence shown here is derived from an EMBL/GenBank/DDBJ whole genome shotgun (WGS) entry which is preliminary data.</text>
</comment>
<accession>A0A432MES7</accession>
<feature type="transmembrane region" description="Helical" evidence="2">
    <location>
        <begin position="65"/>
        <end position="88"/>
    </location>
</feature>
<keyword evidence="5" id="KW-1185">Reference proteome</keyword>
<feature type="transmembrane region" description="Helical" evidence="2">
    <location>
        <begin position="108"/>
        <end position="128"/>
    </location>
</feature>
<dbReference type="EMBL" id="RYZH01000052">
    <property type="protein sequence ID" value="RUL84185.1"/>
    <property type="molecule type" value="Genomic_DNA"/>
</dbReference>
<keyword evidence="2" id="KW-0472">Membrane</keyword>
<evidence type="ECO:0000256" key="1">
    <source>
        <dbReference type="SAM" id="MobiDB-lite"/>
    </source>
</evidence>
<dbReference type="AlphaFoldDB" id="A0A432MES7"/>
<feature type="transmembrane region" description="Helical" evidence="2">
    <location>
        <begin position="140"/>
        <end position="159"/>
    </location>
</feature>
<keyword evidence="2" id="KW-0812">Transmembrane</keyword>
<organism evidence="4 5">
    <name type="scientific">Tautonia sociabilis</name>
    <dbReference type="NCBI Taxonomy" id="2080755"/>
    <lineage>
        <taxon>Bacteria</taxon>
        <taxon>Pseudomonadati</taxon>
        <taxon>Planctomycetota</taxon>
        <taxon>Planctomycetia</taxon>
        <taxon>Isosphaerales</taxon>
        <taxon>Isosphaeraceae</taxon>
        <taxon>Tautonia</taxon>
    </lineage>
</organism>
<dbReference type="InterPro" id="IPR043717">
    <property type="entry name" value="DUF5658"/>
</dbReference>
<gene>
    <name evidence="4" type="ORF">TsocGM_20890</name>
</gene>
<evidence type="ECO:0000259" key="3">
    <source>
        <dbReference type="Pfam" id="PF18902"/>
    </source>
</evidence>
<evidence type="ECO:0000256" key="2">
    <source>
        <dbReference type="SAM" id="Phobius"/>
    </source>
</evidence>
<proteinExistence type="predicted"/>
<feature type="region of interest" description="Disordered" evidence="1">
    <location>
        <begin position="1"/>
        <end position="29"/>
    </location>
</feature>
<feature type="domain" description="DUF5658" evidence="3">
    <location>
        <begin position="72"/>
        <end position="162"/>
    </location>
</feature>
<protein>
    <recommendedName>
        <fullName evidence="3">DUF5658 domain-containing protein</fullName>
    </recommendedName>
</protein>
<name>A0A432MES7_9BACT</name>
<reference evidence="4 5" key="1">
    <citation type="submission" date="2018-12" db="EMBL/GenBank/DDBJ databases">
        <authorList>
            <person name="Toschakov S.V."/>
        </authorList>
    </citation>
    <scope>NUCLEOTIDE SEQUENCE [LARGE SCALE GENOMIC DNA]</scope>
    <source>
        <strain evidence="4 5">GM2012</strain>
    </source>
</reference>
<dbReference type="Proteomes" id="UP000280296">
    <property type="component" value="Unassembled WGS sequence"/>
</dbReference>